<dbReference type="Proteomes" id="UP001404845">
    <property type="component" value="Unassembled WGS sequence"/>
</dbReference>
<evidence type="ECO:0000256" key="2">
    <source>
        <dbReference type="ARBA" id="ARBA00004184"/>
    </source>
</evidence>
<dbReference type="NCBIfam" id="NF011323">
    <property type="entry name" value="PRK14736.1"/>
    <property type="match status" value="1"/>
</dbReference>
<keyword evidence="7 10" id="KW-0472">Membrane</keyword>
<keyword evidence="4 10" id="KW-0813">Transport</keyword>
<comment type="caution">
    <text evidence="13">The sequence shown here is derived from an EMBL/GenBank/DDBJ whole genome shotgun (WGS) entry which is preliminary data.</text>
</comment>
<dbReference type="PANTHER" id="PTHR13822:SF10">
    <property type="entry name" value="ATP SYNTHASE EPSILON CHAIN, CHLOROPLASTIC"/>
    <property type="match status" value="1"/>
</dbReference>
<evidence type="ECO:0000256" key="5">
    <source>
        <dbReference type="ARBA" id="ARBA00022781"/>
    </source>
</evidence>
<protein>
    <recommendedName>
        <fullName evidence="10">ATP synthase epsilon chain</fullName>
    </recommendedName>
    <alternativeName>
        <fullName evidence="10">ATP synthase F1 sector epsilon subunit</fullName>
    </alternativeName>
    <alternativeName>
        <fullName evidence="10">F-ATPase epsilon subunit</fullName>
    </alternativeName>
</protein>
<accession>A0ABU9Z7Y4</accession>
<reference evidence="13 14" key="1">
    <citation type="journal article" date="2023" name="PLoS ONE">
        <title>Complete genome assembly of Hawai'i environmental nontuberculous mycobacteria reveals unexpected co-isolation with methylobacteria.</title>
        <authorList>
            <person name="Hendrix J."/>
            <person name="Epperson L.E."/>
            <person name="Tong E.I."/>
            <person name="Chan Y.L."/>
            <person name="Hasan N.A."/>
            <person name="Dawrs S.N."/>
            <person name="Norton G.J."/>
            <person name="Virdi R."/>
            <person name="Crooks J.L."/>
            <person name="Chan E.D."/>
            <person name="Honda J.R."/>
            <person name="Strong M."/>
        </authorList>
    </citation>
    <scope>NUCLEOTIDE SEQUENCE [LARGE SCALE GENOMIC DNA]</scope>
    <source>
        <strain evidence="13 14">NJH_HI01</strain>
    </source>
</reference>
<comment type="subcellular location">
    <subcellularLocation>
        <location evidence="10">Cell membrane</location>
        <topology evidence="10">Peripheral membrane protein</topology>
    </subcellularLocation>
    <subcellularLocation>
        <location evidence="2">Endomembrane system</location>
        <topology evidence="2">Peripheral membrane protein</topology>
    </subcellularLocation>
</comment>
<keyword evidence="6 10" id="KW-0406">Ion transport</keyword>
<evidence type="ECO:0000256" key="11">
    <source>
        <dbReference type="RuleBase" id="RU003656"/>
    </source>
</evidence>
<comment type="subunit">
    <text evidence="10 11">F-type ATPases have 2 components, CF(1) - the catalytic core - and CF(0) - the membrane proton channel. CF(1) has five subunits: alpha(3), beta(3), gamma(1), delta(1), epsilon(1). CF(0) has three main subunits: a, b and c.</text>
</comment>
<dbReference type="NCBIfam" id="TIGR01216">
    <property type="entry name" value="ATP_synt_epsi"/>
    <property type="match status" value="1"/>
</dbReference>
<keyword evidence="10" id="KW-1003">Cell membrane</keyword>
<keyword evidence="8 10" id="KW-0139">CF(1)</keyword>
<dbReference type="EMBL" id="JAQYXL010000001">
    <property type="protein sequence ID" value="MEN3227403.1"/>
    <property type="molecule type" value="Genomic_DNA"/>
</dbReference>
<evidence type="ECO:0000256" key="9">
    <source>
        <dbReference type="ARBA" id="ARBA00023310"/>
    </source>
</evidence>
<dbReference type="SUPFAM" id="SSF51344">
    <property type="entry name" value="Epsilon subunit of F1F0-ATP synthase N-terminal domain"/>
    <property type="match status" value="1"/>
</dbReference>
<evidence type="ECO:0000313" key="13">
    <source>
        <dbReference type="EMBL" id="MEN3227403.1"/>
    </source>
</evidence>
<name>A0ABU9Z7Y4_9HYPH</name>
<dbReference type="Gene3D" id="2.60.15.10">
    <property type="entry name" value="F0F1 ATP synthase delta/epsilon subunit, N-terminal"/>
    <property type="match status" value="1"/>
</dbReference>
<comment type="function">
    <text evidence="1 10">Produces ATP from ADP in the presence of a proton gradient across the membrane.</text>
</comment>
<dbReference type="InterPro" id="IPR020546">
    <property type="entry name" value="ATP_synth_F1_dsu/esu_N"/>
</dbReference>
<dbReference type="PANTHER" id="PTHR13822">
    <property type="entry name" value="ATP SYNTHASE DELTA/EPSILON CHAIN"/>
    <property type="match status" value="1"/>
</dbReference>
<proteinExistence type="inferred from homology"/>
<dbReference type="Pfam" id="PF02823">
    <property type="entry name" value="ATP-synt_DE_N"/>
    <property type="match status" value="1"/>
</dbReference>
<organism evidence="13 14">
    <name type="scientific">Methylorubrum rhodesianum</name>
    <dbReference type="NCBI Taxonomy" id="29427"/>
    <lineage>
        <taxon>Bacteria</taxon>
        <taxon>Pseudomonadati</taxon>
        <taxon>Pseudomonadota</taxon>
        <taxon>Alphaproteobacteria</taxon>
        <taxon>Hyphomicrobiales</taxon>
        <taxon>Methylobacteriaceae</taxon>
        <taxon>Methylorubrum</taxon>
    </lineage>
</organism>
<gene>
    <name evidence="10 13" type="primary">atpC</name>
    <name evidence="13" type="ORF">PUR21_07095</name>
</gene>
<dbReference type="CDD" id="cd12152">
    <property type="entry name" value="F1-ATPase_delta"/>
    <property type="match status" value="1"/>
</dbReference>
<dbReference type="InterPro" id="IPR036771">
    <property type="entry name" value="ATPsynth_dsu/esu_N"/>
</dbReference>
<evidence type="ECO:0000256" key="4">
    <source>
        <dbReference type="ARBA" id="ARBA00022448"/>
    </source>
</evidence>
<evidence type="ECO:0000256" key="6">
    <source>
        <dbReference type="ARBA" id="ARBA00023065"/>
    </source>
</evidence>
<comment type="similarity">
    <text evidence="3 10 11">Belongs to the ATPase epsilon chain family.</text>
</comment>
<evidence type="ECO:0000256" key="1">
    <source>
        <dbReference type="ARBA" id="ARBA00003543"/>
    </source>
</evidence>
<keyword evidence="14" id="KW-1185">Reference proteome</keyword>
<evidence type="ECO:0000256" key="3">
    <source>
        <dbReference type="ARBA" id="ARBA00005712"/>
    </source>
</evidence>
<keyword evidence="5 10" id="KW-0375">Hydrogen ion transport</keyword>
<feature type="domain" description="ATP synthase F1 complex delta/epsilon subunit N-terminal" evidence="12">
    <location>
        <begin position="7"/>
        <end position="82"/>
    </location>
</feature>
<dbReference type="RefSeq" id="WP_017486833.1">
    <property type="nucleotide sequence ID" value="NZ_JACHOS010000009.1"/>
</dbReference>
<evidence type="ECO:0000256" key="10">
    <source>
        <dbReference type="HAMAP-Rule" id="MF_00530"/>
    </source>
</evidence>
<evidence type="ECO:0000256" key="8">
    <source>
        <dbReference type="ARBA" id="ARBA00023196"/>
    </source>
</evidence>
<evidence type="ECO:0000259" key="12">
    <source>
        <dbReference type="Pfam" id="PF02823"/>
    </source>
</evidence>
<dbReference type="InterPro" id="IPR001469">
    <property type="entry name" value="ATP_synth_F1_dsu/esu"/>
</dbReference>
<keyword evidence="9 10" id="KW-0066">ATP synthesis</keyword>
<evidence type="ECO:0000313" key="14">
    <source>
        <dbReference type="Proteomes" id="UP001404845"/>
    </source>
</evidence>
<sequence>MALLFAELISPERRMYAGEVRSVVLPSVEGDMTVLPGHAPLVTALHAGVIFATDATGAGRRAFISGGFAEVRPTQVTILAERVRRIEELTRKQIDEEILLLQMERDSSSNPELRAERDVSVARLESFKASLSL</sequence>
<dbReference type="HAMAP" id="MF_00530">
    <property type="entry name" value="ATP_synth_epsil_bac"/>
    <property type="match status" value="1"/>
</dbReference>
<evidence type="ECO:0000256" key="7">
    <source>
        <dbReference type="ARBA" id="ARBA00023136"/>
    </source>
</evidence>